<reference evidence="1 2" key="1">
    <citation type="journal article" date="2022" name="DNA Res.">
        <title>Chromosomal-level genome assembly of the orchid tree Bauhinia variegata (Leguminosae; Cercidoideae) supports the allotetraploid origin hypothesis of Bauhinia.</title>
        <authorList>
            <person name="Zhong Y."/>
            <person name="Chen Y."/>
            <person name="Zheng D."/>
            <person name="Pang J."/>
            <person name="Liu Y."/>
            <person name="Luo S."/>
            <person name="Meng S."/>
            <person name="Qian L."/>
            <person name="Wei D."/>
            <person name="Dai S."/>
            <person name="Zhou R."/>
        </authorList>
    </citation>
    <scope>NUCLEOTIDE SEQUENCE [LARGE SCALE GENOMIC DNA]</scope>
    <source>
        <strain evidence="1">BV-YZ2020</strain>
    </source>
</reference>
<evidence type="ECO:0000313" key="1">
    <source>
        <dbReference type="EMBL" id="KAI4344554.1"/>
    </source>
</evidence>
<dbReference type="EMBL" id="CM039430">
    <property type="protein sequence ID" value="KAI4344554.1"/>
    <property type="molecule type" value="Genomic_DNA"/>
</dbReference>
<sequence>MRFAPPIEQLAKKIVRILKERGPYLALHLRYEMDMIAFSGCNEGCSEEEIDELTKMSGKRREIDSVKKRLDGLCPLNS</sequence>
<keyword evidence="2" id="KW-1185">Reference proteome</keyword>
<gene>
    <name evidence="1" type="ORF">L6164_011768</name>
</gene>
<name>A0ACB9P9E2_BAUVA</name>
<organism evidence="1 2">
    <name type="scientific">Bauhinia variegata</name>
    <name type="common">Purple orchid tree</name>
    <name type="synonym">Phanera variegata</name>
    <dbReference type="NCBI Taxonomy" id="167791"/>
    <lineage>
        <taxon>Eukaryota</taxon>
        <taxon>Viridiplantae</taxon>
        <taxon>Streptophyta</taxon>
        <taxon>Embryophyta</taxon>
        <taxon>Tracheophyta</taxon>
        <taxon>Spermatophyta</taxon>
        <taxon>Magnoliopsida</taxon>
        <taxon>eudicotyledons</taxon>
        <taxon>Gunneridae</taxon>
        <taxon>Pentapetalae</taxon>
        <taxon>rosids</taxon>
        <taxon>fabids</taxon>
        <taxon>Fabales</taxon>
        <taxon>Fabaceae</taxon>
        <taxon>Cercidoideae</taxon>
        <taxon>Cercideae</taxon>
        <taxon>Bauhiniinae</taxon>
        <taxon>Bauhinia</taxon>
    </lineage>
</organism>
<accession>A0ACB9P9E2</accession>
<dbReference type="Proteomes" id="UP000828941">
    <property type="component" value="Chromosome 5"/>
</dbReference>
<comment type="caution">
    <text evidence="1">The sequence shown here is derived from an EMBL/GenBank/DDBJ whole genome shotgun (WGS) entry which is preliminary data.</text>
</comment>
<protein>
    <submittedName>
        <fullName evidence="1">Uncharacterized protein</fullName>
    </submittedName>
</protein>
<evidence type="ECO:0000313" key="2">
    <source>
        <dbReference type="Proteomes" id="UP000828941"/>
    </source>
</evidence>
<proteinExistence type="predicted"/>